<keyword evidence="2" id="KW-1185">Reference proteome</keyword>
<organism evidence="1 2">
    <name type="scientific">Plasmopara halstedii</name>
    <name type="common">Downy mildew of sunflower</name>
    <dbReference type="NCBI Taxonomy" id="4781"/>
    <lineage>
        <taxon>Eukaryota</taxon>
        <taxon>Sar</taxon>
        <taxon>Stramenopiles</taxon>
        <taxon>Oomycota</taxon>
        <taxon>Peronosporomycetes</taxon>
        <taxon>Peronosporales</taxon>
        <taxon>Peronosporaceae</taxon>
        <taxon>Plasmopara</taxon>
    </lineage>
</organism>
<accession>A0A0P1AM84</accession>
<dbReference type="RefSeq" id="XP_024578139.1">
    <property type="nucleotide sequence ID" value="XM_024727575.1"/>
</dbReference>
<evidence type="ECO:0000313" key="2">
    <source>
        <dbReference type="Proteomes" id="UP000054928"/>
    </source>
</evidence>
<dbReference type="AlphaFoldDB" id="A0A0P1AM84"/>
<sequence>MRVEAMFDLLMVPNMKDSMLNVQPFVGIGRAYLPLSVDTHVQDGVTLRLLCGKVTRS</sequence>
<protein>
    <submittedName>
        <fullName evidence="1">Uncharacterized protein</fullName>
    </submittedName>
</protein>
<proteinExistence type="predicted"/>
<dbReference type="GeneID" id="36407154"/>
<reference evidence="2" key="1">
    <citation type="submission" date="2014-09" db="EMBL/GenBank/DDBJ databases">
        <authorList>
            <person name="Sharma Rahul"/>
            <person name="Thines Marco"/>
        </authorList>
    </citation>
    <scope>NUCLEOTIDE SEQUENCE [LARGE SCALE GENOMIC DNA]</scope>
</reference>
<dbReference type="EMBL" id="CCYD01000610">
    <property type="protein sequence ID" value="CEG41770.1"/>
    <property type="molecule type" value="Genomic_DNA"/>
</dbReference>
<evidence type="ECO:0000313" key="1">
    <source>
        <dbReference type="EMBL" id="CEG41770.1"/>
    </source>
</evidence>
<dbReference type="Proteomes" id="UP000054928">
    <property type="component" value="Unassembled WGS sequence"/>
</dbReference>
<name>A0A0P1AM84_PLAHL</name>